<dbReference type="Proteomes" id="UP000033651">
    <property type="component" value="Unassembled WGS sequence"/>
</dbReference>
<gene>
    <name evidence="2" type="ORF">VI08_16490</name>
</gene>
<proteinExistence type="predicted"/>
<feature type="chain" id="PRO_5002462962" evidence="1">
    <location>
        <begin position="26"/>
        <end position="139"/>
    </location>
</feature>
<keyword evidence="1" id="KW-0732">Signal</keyword>
<sequence>MNTKTIARAAGAALALAIATMPAMARDDTPPDSLCTVLGTADRYVGTTVTVRGIASSEGKVTTLADAQCKGGVALAIDETSSHKRDVASFRRALAGKSARADATVFGRFKSTGDAAAPYAIDVYSVRDVNEVPAVADGT</sequence>
<dbReference type="AlphaFoldDB" id="A0A0F3KD00"/>
<reference evidence="2 3" key="1">
    <citation type="submission" date="2015-03" db="EMBL/GenBank/DDBJ databases">
        <title>Draft genome sequence of Luteibacter yeojuensis strain SU11.</title>
        <authorList>
            <person name="Sulaiman J."/>
            <person name="Priya K."/>
            <person name="Chan K.-G."/>
        </authorList>
    </citation>
    <scope>NUCLEOTIDE SEQUENCE [LARGE SCALE GENOMIC DNA]</scope>
    <source>
        <strain evidence="2 3">SU11</strain>
    </source>
</reference>
<evidence type="ECO:0000313" key="2">
    <source>
        <dbReference type="EMBL" id="KJV28887.1"/>
    </source>
</evidence>
<organism evidence="2 3">
    <name type="scientific">Luteibacter yeojuensis</name>
    <dbReference type="NCBI Taxonomy" id="345309"/>
    <lineage>
        <taxon>Bacteria</taxon>
        <taxon>Pseudomonadati</taxon>
        <taxon>Pseudomonadota</taxon>
        <taxon>Gammaproteobacteria</taxon>
        <taxon>Lysobacterales</taxon>
        <taxon>Rhodanobacteraceae</taxon>
        <taxon>Luteibacter</taxon>
    </lineage>
</organism>
<keyword evidence="3" id="KW-1185">Reference proteome</keyword>
<dbReference type="EMBL" id="JZRB01000042">
    <property type="protein sequence ID" value="KJV28887.1"/>
    <property type="molecule type" value="Genomic_DNA"/>
</dbReference>
<comment type="caution">
    <text evidence="2">The sequence shown here is derived from an EMBL/GenBank/DDBJ whole genome shotgun (WGS) entry which is preliminary data.</text>
</comment>
<evidence type="ECO:0000256" key="1">
    <source>
        <dbReference type="SAM" id="SignalP"/>
    </source>
</evidence>
<accession>A0A0F3KD00</accession>
<dbReference type="OrthoDB" id="5955075at2"/>
<name>A0A0F3KD00_9GAMM</name>
<dbReference type="PATRIC" id="fig|345309.4.peg.3078"/>
<evidence type="ECO:0000313" key="3">
    <source>
        <dbReference type="Proteomes" id="UP000033651"/>
    </source>
</evidence>
<dbReference type="RefSeq" id="WP_045830718.1">
    <property type="nucleotide sequence ID" value="NZ_JZRB01000042.1"/>
</dbReference>
<protein>
    <submittedName>
        <fullName evidence="2">Uncharacterized protein</fullName>
    </submittedName>
</protein>
<feature type="signal peptide" evidence="1">
    <location>
        <begin position="1"/>
        <end position="25"/>
    </location>
</feature>